<accession>A0A1H6A2X5</accession>
<reference evidence="1 2" key="1">
    <citation type="submission" date="2016-10" db="EMBL/GenBank/DDBJ databases">
        <authorList>
            <person name="de Groot N.N."/>
        </authorList>
    </citation>
    <scope>NUCLEOTIDE SEQUENCE [LARGE SCALE GENOMIC DNA]</scope>
    <source>
        <strain evidence="1 2">DSM 22489</strain>
    </source>
</reference>
<proteinExistence type="predicted"/>
<dbReference type="RefSeq" id="WP_103933760.1">
    <property type="nucleotide sequence ID" value="NZ_FNVA01000005.1"/>
</dbReference>
<gene>
    <name evidence="1" type="ORF">SAMN05421819_2874</name>
</gene>
<dbReference type="OrthoDB" id="123014at2"/>
<dbReference type="Proteomes" id="UP000236728">
    <property type="component" value="Unassembled WGS sequence"/>
</dbReference>
<organism evidence="1 2">
    <name type="scientific">Bryocella elongata</name>
    <dbReference type="NCBI Taxonomy" id="863522"/>
    <lineage>
        <taxon>Bacteria</taxon>
        <taxon>Pseudomonadati</taxon>
        <taxon>Acidobacteriota</taxon>
        <taxon>Terriglobia</taxon>
        <taxon>Terriglobales</taxon>
        <taxon>Acidobacteriaceae</taxon>
        <taxon>Bryocella</taxon>
    </lineage>
</organism>
<protein>
    <submittedName>
        <fullName evidence="1">Uncharacterized protein</fullName>
    </submittedName>
</protein>
<evidence type="ECO:0000313" key="1">
    <source>
        <dbReference type="EMBL" id="SEG42712.1"/>
    </source>
</evidence>
<dbReference type="Gene3D" id="1.20.120.330">
    <property type="entry name" value="Nucleotidyltransferases domain 2"/>
    <property type="match status" value="1"/>
</dbReference>
<keyword evidence="2" id="KW-1185">Reference proteome</keyword>
<dbReference type="EMBL" id="FNVA01000005">
    <property type="protein sequence ID" value="SEG42712.1"/>
    <property type="molecule type" value="Genomic_DNA"/>
</dbReference>
<dbReference type="AlphaFoldDB" id="A0A1H6A2X5"/>
<sequence>MLATADSSSRPIAVPLQANLRRAISAGYYAVFHLLIAEAVGRLLPTAPPTLTARVSRAFEHREMKKVCDWFVKPQLPDQLRDLLPGGVSPELNRVAKNFLQLQEARHRADYDLQFPLDRQIALARVKEAEDLFRTWNNVRDEEDSRIFLTALAFGGRWSK</sequence>
<name>A0A1H6A2X5_9BACT</name>
<evidence type="ECO:0000313" key="2">
    <source>
        <dbReference type="Proteomes" id="UP000236728"/>
    </source>
</evidence>